<dbReference type="EMBL" id="VCYH01000010">
    <property type="protein sequence ID" value="MDN7025842.1"/>
    <property type="molecule type" value="Genomic_DNA"/>
</dbReference>
<comment type="caution">
    <text evidence="1">The sequence shown here is derived from an EMBL/GenBank/DDBJ whole genome shotgun (WGS) entry which is preliminary data.</text>
</comment>
<reference evidence="1" key="1">
    <citation type="submission" date="2019-05" db="EMBL/GenBank/DDBJ databases">
        <title>Methanoculleus sp. FWC-SCC1, a methanogenic archaeon isolated from deep marine cold seep.</title>
        <authorList>
            <person name="Chen Y.-W."/>
            <person name="Chen S.-C."/>
            <person name="Teng N.-H."/>
            <person name="Lai M.-C."/>
        </authorList>
    </citation>
    <scope>NUCLEOTIDE SEQUENCE</scope>
    <source>
        <strain evidence="1">FWC-SCC1</strain>
    </source>
</reference>
<dbReference type="RefSeq" id="WP_301665034.1">
    <property type="nucleotide sequence ID" value="NZ_VCYH01000010.1"/>
</dbReference>
<dbReference type="Proteomes" id="UP001168338">
    <property type="component" value="Unassembled WGS sequence"/>
</dbReference>
<organism evidence="1 2">
    <name type="scientific">Methanoculleus frigidifontis</name>
    <dbReference type="NCBI Taxonomy" id="2584085"/>
    <lineage>
        <taxon>Archaea</taxon>
        <taxon>Methanobacteriati</taxon>
        <taxon>Methanobacteriota</taxon>
        <taxon>Stenosarchaea group</taxon>
        <taxon>Methanomicrobia</taxon>
        <taxon>Methanomicrobiales</taxon>
        <taxon>Methanomicrobiaceae</taxon>
        <taxon>Methanoculleus</taxon>
    </lineage>
</organism>
<name>A0ABT8MD12_9EURY</name>
<gene>
    <name evidence="1" type="ORF">FGU65_13290</name>
</gene>
<keyword evidence="2" id="KW-1185">Reference proteome</keyword>
<accession>A0ABT8MD12</accession>
<sequence length="83" mass="9454">MASGRHNEDLRSGSEREALAISRVSVTAKSPGVRVRLEEEVHRQERQICSSCEYYDADRRYCTYLQLPAPLLFTCPLNLNAPK</sequence>
<protein>
    <submittedName>
        <fullName evidence="1">Uncharacterized protein</fullName>
    </submittedName>
</protein>
<proteinExistence type="predicted"/>
<evidence type="ECO:0000313" key="1">
    <source>
        <dbReference type="EMBL" id="MDN7025842.1"/>
    </source>
</evidence>
<evidence type="ECO:0000313" key="2">
    <source>
        <dbReference type="Proteomes" id="UP001168338"/>
    </source>
</evidence>